<dbReference type="AlphaFoldDB" id="A0A8D0AWR6"/>
<proteinExistence type="inferred from homology"/>
<keyword evidence="4 6" id="KW-1133">Transmembrane helix</keyword>
<dbReference type="GO" id="GO:0007166">
    <property type="term" value="P:cell surface receptor signaling pathway"/>
    <property type="evidence" value="ECO:0007669"/>
    <property type="project" value="TreeGrafter"/>
</dbReference>
<feature type="transmembrane region" description="Helical" evidence="6">
    <location>
        <begin position="188"/>
        <end position="209"/>
    </location>
</feature>
<evidence type="ECO:0000256" key="3">
    <source>
        <dbReference type="ARBA" id="ARBA00022692"/>
    </source>
</evidence>
<evidence type="ECO:0000256" key="4">
    <source>
        <dbReference type="ARBA" id="ARBA00022989"/>
    </source>
</evidence>
<dbReference type="PANTHER" id="PTHR23320">
    <property type="entry name" value="MEMBRANE-SPANNING 4-DOMAINS SUBFAMILY A MS4A -RELATED"/>
    <property type="match status" value="1"/>
</dbReference>
<dbReference type="InterPro" id="IPR030417">
    <property type="entry name" value="MS4A"/>
</dbReference>
<feature type="transmembrane region" description="Helical" evidence="6">
    <location>
        <begin position="115"/>
        <end position="134"/>
    </location>
</feature>
<evidence type="ECO:0000256" key="2">
    <source>
        <dbReference type="ARBA" id="ARBA00009565"/>
    </source>
</evidence>
<sequence length="279" mass="29727">KYTAVTNELMASGTVMFIPQNGANVLIGGQPVPSTVIQPAGTMQYVQYVGQPVRSAINQPQQGVPETALQKFLKAETKTLGAIQIMIGLIHIGFGAVSAAFSGPYYSSLATIGGYPFWGGLFFIVSGSLSVLTAKCLTSSLMQCSVGMNITSAVMASIGIILYIAQLALNQTPTQYPDYGPASHMNRIVSTGSGLSVLLLLFSFLELCITVLTAHVGCRAVCCNNEIVSVSILLCYIFLIGTKKLAQCTLIKKGKVICRVQFPKFTQVPEGCHIIITLF</sequence>
<accession>A0A8D0AWR6</accession>
<dbReference type="OMA" id="FCITVST"/>
<feature type="transmembrane region" description="Helical" evidence="6">
    <location>
        <begin position="221"/>
        <end position="241"/>
    </location>
</feature>
<comment type="subcellular location">
    <subcellularLocation>
        <location evidence="1">Membrane</location>
        <topology evidence="1">Multi-pass membrane protein</topology>
    </subcellularLocation>
</comment>
<dbReference type="Ensembl" id="ENSSMRT00000002129.1">
    <property type="protein sequence ID" value="ENSSMRP00000001770.1"/>
    <property type="gene ID" value="ENSSMRG00000001546.1"/>
</dbReference>
<organism evidence="7 8">
    <name type="scientific">Salvator merianae</name>
    <name type="common">Argentine black and white tegu</name>
    <name type="synonym">Tupinambis merianae</name>
    <dbReference type="NCBI Taxonomy" id="96440"/>
    <lineage>
        <taxon>Eukaryota</taxon>
        <taxon>Metazoa</taxon>
        <taxon>Chordata</taxon>
        <taxon>Craniata</taxon>
        <taxon>Vertebrata</taxon>
        <taxon>Euteleostomi</taxon>
        <taxon>Lepidosauria</taxon>
        <taxon>Squamata</taxon>
        <taxon>Bifurcata</taxon>
        <taxon>Unidentata</taxon>
        <taxon>Episquamata</taxon>
        <taxon>Laterata</taxon>
        <taxon>Teiioidea</taxon>
        <taxon>Teiidae</taxon>
        <taxon>Salvator</taxon>
    </lineage>
</organism>
<dbReference type="GeneTree" id="ENSGT00940000162329"/>
<reference evidence="7" key="1">
    <citation type="submission" date="2025-08" db="UniProtKB">
        <authorList>
            <consortium name="Ensembl"/>
        </authorList>
    </citation>
    <scope>IDENTIFICATION</scope>
</reference>
<keyword evidence="3 6" id="KW-0812">Transmembrane</keyword>
<evidence type="ECO:0000313" key="7">
    <source>
        <dbReference type="Ensembl" id="ENSSMRP00000001770.1"/>
    </source>
</evidence>
<evidence type="ECO:0000256" key="1">
    <source>
        <dbReference type="ARBA" id="ARBA00004141"/>
    </source>
</evidence>
<keyword evidence="5 6" id="KW-0472">Membrane</keyword>
<dbReference type="PANTHER" id="PTHR23320:SF155">
    <property type="entry name" value="MEMBRANE-SPANNING 4-DOMAINS SUBFAMILY A MEMBER 8"/>
    <property type="match status" value="1"/>
</dbReference>
<protein>
    <submittedName>
        <fullName evidence="7">Uncharacterized protein</fullName>
    </submittedName>
</protein>
<keyword evidence="8" id="KW-1185">Reference proteome</keyword>
<feature type="transmembrane region" description="Helical" evidence="6">
    <location>
        <begin position="146"/>
        <end position="168"/>
    </location>
</feature>
<evidence type="ECO:0000313" key="8">
    <source>
        <dbReference type="Proteomes" id="UP000694421"/>
    </source>
</evidence>
<dbReference type="GO" id="GO:0005886">
    <property type="term" value="C:plasma membrane"/>
    <property type="evidence" value="ECO:0007669"/>
    <property type="project" value="TreeGrafter"/>
</dbReference>
<dbReference type="InterPro" id="IPR007237">
    <property type="entry name" value="CD20-like"/>
</dbReference>
<dbReference type="Proteomes" id="UP000694421">
    <property type="component" value="Unplaced"/>
</dbReference>
<dbReference type="Pfam" id="PF04103">
    <property type="entry name" value="CD20"/>
    <property type="match status" value="1"/>
</dbReference>
<evidence type="ECO:0000256" key="6">
    <source>
        <dbReference type="SAM" id="Phobius"/>
    </source>
</evidence>
<name>A0A8D0AWR6_SALMN</name>
<feature type="transmembrane region" description="Helical" evidence="6">
    <location>
        <begin position="80"/>
        <end position="103"/>
    </location>
</feature>
<reference evidence="7" key="2">
    <citation type="submission" date="2025-09" db="UniProtKB">
        <authorList>
            <consortium name="Ensembl"/>
        </authorList>
    </citation>
    <scope>IDENTIFICATION</scope>
</reference>
<evidence type="ECO:0000256" key="5">
    <source>
        <dbReference type="ARBA" id="ARBA00023136"/>
    </source>
</evidence>
<comment type="similarity">
    <text evidence="2">Belongs to the MS4A family.</text>
</comment>